<dbReference type="PROSITE" id="PS50887">
    <property type="entry name" value="GGDEF"/>
    <property type="match status" value="1"/>
</dbReference>
<dbReference type="Pfam" id="PF08668">
    <property type="entry name" value="HDOD"/>
    <property type="match status" value="1"/>
</dbReference>
<dbReference type="Pfam" id="PF00990">
    <property type="entry name" value="GGDEF"/>
    <property type="match status" value="1"/>
</dbReference>
<dbReference type="STRING" id="999894.TDIS_0276"/>
<dbReference type="EC" id="2.7.7.65" evidence="1"/>
<evidence type="ECO:0000256" key="2">
    <source>
        <dbReference type="ARBA" id="ARBA00034247"/>
    </source>
</evidence>
<dbReference type="PANTHER" id="PTHR45138">
    <property type="entry name" value="REGULATORY COMPONENTS OF SENSORY TRANSDUCTION SYSTEM"/>
    <property type="match status" value="1"/>
</dbReference>
<dbReference type="SUPFAM" id="SSF55073">
    <property type="entry name" value="Nucleotide cyclase"/>
    <property type="match status" value="1"/>
</dbReference>
<dbReference type="InterPro" id="IPR029787">
    <property type="entry name" value="Nucleotide_cyclase"/>
</dbReference>
<dbReference type="SUPFAM" id="SSF109604">
    <property type="entry name" value="HD-domain/PDEase-like"/>
    <property type="match status" value="1"/>
</dbReference>
<dbReference type="AlphaFoldDB" id="A0A179D846"/>
<dbReference type="GO" id="GO:1902201">
    <property type="term" value="P:negative regulation of bacterial-type flagellum-dependent cell motility"/>
    <property type="evidence" value="ECO:0007669"/>
    <property type="project" value="TreeGrafter"/>
</dbReference>
<dbReference type="CDD" id="cd01949">
    <property type="entry name" value="GGDEF"/>
    <property type="match status" value="1"/>
</dbReference>
<reference evidence="6 7" key="1">
    <citation type="submission" date="2016-04" db="EMBL/GenBank/DDBJ databases">
        <title>Genome analysis of Thermosulfurimonas dismutans, the first thermophilic sulfur-disproportionating bacterium of the phylum Thermodesulfobacteria.</title>
        <authorList>
            <person name="Mardanov A.V."/>
            <person name="Beletsky A.V."/>
            <person name="Kadnikov V.V."/>
            <person name="Slobodkin A.I."/>
            <person name="Ravin N.V."/>
        </authorList>
    </citation>
    <scope>NUCLEOTIDE SEQUENCE [LARGE SCALE GENOMIC DNA]</scope>
    <source>
        <strain evidence="6 7">S95</strain>
    </source>
</reference>
<dbReference type="GO" id="GO:0043709">
    <property type="term" value="P:cell adhesion involved in single-species biofilm formation"/>
    <property type="evidence" value="ECO:0007669"/>
    <property type="project" value="TreeGrafter"/>
</dbReference>
<evidence type="ECO:0000256" key="1">
    <source>
        <dbReference type="ARBA" id="ARBA00012528"/>
    </source>
</evidence>
<accession>A0A179D846</accession>
<gene>
    <name evidence="6" type="ORF">TDIS_0276</name>
</gene>
<feature type="domain" description="HDOD" evidence="5">
    <location>
        <begin position="16"/>
        <end position="212"/>
    </location>
</feature>
<dbReference type="InterPro" id="IPR050469">
    <property type="entry name" value="Diguanylate_Cyclase"/>
</dbReference>
<comment type="caution">
    <text evidence="6">The sequence shown here is derived from an EMBL/GenBank/DDBJ whole genome shotgun (WGS) entry which is preliminary data.</text>
</comment>
<dbReference type="OrthoDB" id="9813903at2"/>
<sequence length="508" mass="59084">MFKKIEEFLGNRKVTLPSPPTLAVRLLELVKKEDYTKLAEVIRLDPALAARVLALANSPLYRTDQKEITSIETAISLLGTELIKNVALSFIVARNFKPKGFRELTFDFERFWKRAVTQAVAARLLGLKLEDKNEDHLFTSALLMDIGIIVFYLLLGDEYLEVFDEKEISGKSLREIEKNFYGFSHEILGAYLLKQWHLPAHIVQDVHYHHDWEKAPEKYRTHARILYYADLIGGIYFSYTSTLKYQKILKELPEFLKISEREILELIDRVALECRDIFAFFDLPQEKLPSYSEILEQSKTELERLSISYVLLLRQLKEEKRRAEELARKLKMVNEKLRKLSIIDGLTGLYNHRYFQERLQEEFERTRRYRHSLSLIMLDIDYFKKVNDTYGHLFGDFVLKELARIIKESSRKTDIAARYGGEEFALILPETEIQGASALGERLRSRVEKHSFQMNGMSLHITISLGAASIFPAESSKTPRDLIETADKALYYSKTHGRNRLTAVNITE</sequence>
<evidence type="ECO:0000259" key="5">
    <source>
        <dbReference type="PROSITE" id="PS51833"/>
    </source>
</evidence>
<name>A0A179D846_9BACT</name>
<evidence type="ECO:0000313" key="7">
    <source>
        <dbReference type="Proteomes" id="UP000078390"/>
    </source>
</evidence>
<dbReference type="Gene3D" id="1.10.3210.10">
    <property type="entry name" value="Hypothetical protein af1432"/>
    <property type="match status" value="1"/>
</dbReference>
<dbReference type="NCBIfam" id="TIGR00254">
    <property type="entry name" value="GGDEF"/>
    <property type="match status" value="1"/>
</dbReference>
<dbReference type="SMART" id="SM00267">
    <property type="entry name" value="GGDEF"/>
    <property type="match status" value="1"/>
</dbReference>
<dbReference type="GO" id="GO:0052621">
    <property type="term" value="F:diguanylate cyclase activity"/>
    <property type="evidence" value="ECO:0007669"/>
    <property type="project" value="UniProtKB-EC"/>
</dbReference>
<dbReference type="InterPro" id="IPR013976">
    <property type="entry name" value="HDOD"/>
</dbReference>
<feature type="coiled-coil region" evidence="3">
    <location>
        <begin position="302"/>
        <end position="343"/>
    </location>
</feature>
<feature type="domain" description="GGDEF" evidence="4">
    <location>
        <begin position="371"/>
        <end position="506"/>
    </location>
</feature>
<keyword evidence="7" id="KW-1185">Reference proteome</keyword>
<dbReference type="Proteomes" id="UP000078390">
    <property type="component" value="Unassembled WGS sequence"/>
</dbReference>
<dbReference type="GO" id="GO:0005886">
    <property type="term" value="C:plasma membrane"/>
    <property type="evidence" value="ECO:0007669"/>
    <property type="project" value="TreeGrafter"/>
</dbReference>
<dbReference type="RefSeq" id="WP_068668515.1">
    <property type="nucleotide sequence ID" value="NZ_LWLG01000001.1"/>
</dbReference>
<dbReference type="PANTHER" id="PTHR45138:SF9">
    <property type="entry name" value="DIGUANYLATE CYCLASE DGCM-RELATED"/>
    <property type="match status" value="1"/>
</dbReference>
<protein>
    <recommendedName>
        <fullName evidence="1">diguanylate cyclase</fullName>
        <ecNumber evidence="1">2.7.7.65</ecNumber>
    </recommendedName>
</protein>
<evidence type="ECO:0000256" key="3">
    <source>
        <dbReference type="SAM" id="Coils"/>
    </source>
</evidence>
<dbReference type="InterPro" id="IPR000160">
    <property type="entry name" value="GGDEF_dom"/>
</dbReference>
<dbReference type="Gene3D" id="3.30.70.270">
    <property type="match status" value="1"/>
</dbReference>
<dbReference type="EMBL" id="LWLG01000001">
    <property type="protein sequence ID" value="OAQ21758.1"/>
    <property type="molecule type" value="Genomic_DNA"/>
</dbReference>
<dbReference type="InterPro" id="IPR043128">
    <property type="entry name" value="Rev_trsase/Diguanyl_cyclase"/>
</dbReference>
<organism evidence="6 7">
    <name type="scientific">Thermosulfurimonas dismutans</name>
    <dbReference type="NCBI Taxonomy" id="999894"/>
    <lineage>
        <taxon>Bacteria</taxon>
        <taxon>Pseudomonadati</taxon>
        <taxon>Thermodesulfobacteriota</taxon>
        <taxon>Thermodesulfobacteria</taxon>
        <taxon>Thermodesulfobacteriales</taxon>
        <taxon>Thermodesulfobacteriaceae</taxon>
        <taxon>Thermosulfurimonas</taxon>
    </lineage>
</organism>
<comment type="catalytic activity">
    <reaction evidence="2">
        <text>2 GTP = 3',3'-c-di-GMP + 2 diphosphate</text>
        <dbReference type="Rhea" id="RHEA:24898"/>
        <dbReference type="ChEBI" id="CHEBI:33019"/>
        <dbReference type="ChEBI" id="CHEBI:37565"/>
        <dbReference type="ChEBI" id="CHEBI:58805"/>
        <dbReference type="EC" id="2.7.7.65"/>
    </reaction>
</comment>
<proteinExistence type="predicted"/>
<evidence type="ECO:0000259" key="4">
    <source>
        <dbReference type="PROSITE" id="PS50887"/>
    </source>
</evidence>
<evidence type="ECO:0000313" key="6">
    <source>
        <dbReference type="EMBL" id="OAQ21758.1"/>
    </source>
</evidence>
<dbReference type="PROSITE" id="PS51833">
    <property type="entry name" value="HDOD"/>
    <property type="match status" value="1"/>
</dbReference>
<keyword evidence="3" id="KW-0175">Coiled coil</keyword>
<dbReference type="FunFam" id="3.30.70.270:FF:000001">
    <property type="entry name" value="Diguanylate cyclase domain protein"/>
    <property type="match status" value="1"/>
</dbReference>